<reference evidence="2 3" key="1">
    <citation type="submission" date="2018-05" db="EMBL/GenBank/DDBJ databases">
        <title>Draft genome sequence of Rhodanobacter denitrificans Yn1 isolated from gold copper mine.</title>
        <authorList>
            <person name="Yang N."/>
            <person name="Mazhar H.S."/>
            <person name="Rensing C."/>
        </authorList>
    </citation>
    <scope>NUCLEOTIDE SEQUENCE [LARGE SCALE GENOMIC DNA]</scope>
    <source>
        <strain evidence="2 3">Yn1</strain>
    </source>
</reference>
<dbReference type="OrthoDB" id="277629at2"/>
<feature type="signal peptide" evidence="1">
    <location>
        <begin position="1"/>
        <end position="26"/>
    </location>
</feature>
<feature type="chain" id="PRO_5016778285" description="Haem-binding uptake Tiki superfamily ChaN domain-containing protein" evidence="1">
    <location>
        <begin position="27"/>
        <end position="448"/>
    </location>
</feature>
<dbReference type="EMBL" id="QFWQ01000003">
    <property type="protein sequence ID" value="RCS31073.1"/>
    <property type="molecule type" value="Genomic_DNA"/>
</dbReference>
<evidence type="ECO:0000313" key="2">
    <source>
        <dbReference type="EMBL" id="RCS31073.1"/>
    </source>
</evidence>
<evidence type="ECO:0008006" key="4">
    <source>
        <dbReference type="Google" id="ProtNLM"/>
    </source>
</evidence>
<sequence length="448" mass="50050">MSNQMLLPLAFIAICLAAAAIGTVHAQDYSPAAVDMFRGLKQQPNDLARYDYLFGAIPRLPVNDQQLAMQMFASVENELGLYNEALHDFPLKSRVKPDTTLPTPAEWKAADAAEVIARLASNRRLVLVNEAHHDAHTRLLTLALLPRLRALGFDYFAVEALSGKDDRLVQRGYPVKESGTMYLHEPVYGEIVRTAIKLGFTLVAYDADAGATQDREAAQANNLYREVFARDPHAKLFVHAGYAHIDKARGRLGKAQPMAMYLQRLSGIEPLSIDQTQFREQIPPEQDAYRQLVTDFPSDGPIVLVNRGTGQPWSAQPDLYDVNVLLPPADTGGVQSGFIQPLTTVHDADRDQLQLVRRLDKLRPAWLMLHGERTSYAIGTTLCRTTFPCVVDAHYSNEPDEAIAADRYAFMQGDATSRLYLRPGNYRLRARDIRGRTLSRQAITIDKR</sequence>
<keyword evidence="1" id="KW-0732">Signal</keyword>
<dbReference type="Proteomes" id="UP000252387">
    <property type="component" value="Unassembled WGS sequence"/>
</dbReference>
<protein>
    <recommendedName>
        <fullName evidence="4">Haem-binding uptake Tiki superfamily ChaN domain-containing protein</fullName>
    </recommendedName>
</protein>
<dbReference type="RefSeq" id="WP_114341152.1">
    <property type="nucleotide sequence ID" value="NZ_QFWQ01000003.1"/>
</dbReference>
<name>A0A368KK52_9GAMM</name>
<comment type="caution">
    <text evidence="2">The sequence shown here is derived from an EMBL/GenBank/DDBJ whole genome shotgun (WGS) entry which is preliminary data.</text>
</comment>
<organism evidence="2 3">
    <name type="scientific">Rhodanobacter denitrificans</name>
    <dbReference type="NCBI Taxonomy" id="666685"/>
    <lineage>
        <taxon>Bacteria</taxon>
        <taxon>Pseudomonadati</taxon>
        <taxon>Pseudomonadota</taxon>
        <taxon>Gammaproteobacteria</taxon>
        <taxon>Lysobacterales</taxon>
        <taxon>Rhodanobacteraceae</taxon>
        <taxon>Rhodanobacter</taxon>
    </lineage>
</organism>
<dbReference type="AlphaFoldDB" id="A0A368KK52"/>
<gene>
    <name evidence="2" type="ORF">DEO45_04860</name>
</gene>
<evidence type="ECO:0000256" key="1">
    <source>
        <dbReference type="SAM" id="SignalP"/>
    </source>
</evidence>
<accession>A0A368KK52</accession>
<evidence type="ECO:0000313" key="3">
    <source>
        <dbReference type="Proteomes" id="UP000252387"/>
    </source>
</evidence>
<keyword evidence="3" id="KW-1185">Reference proteome</keyword>
<proteinExistence type="predicted"/>